<dbReference type="Proteomes" id="UP001337655">
    <property type="component" value="Unassembled WGS sequence"/>
</dbReference>
<dbReference type="EMBL" id="JAVRRT010000007">
    <property type="protein sequence ID" value="KAK5170421.1"/>
    <property type="molecule type" value="Genomic_DNA"/>
</dbReference>
<evidence type="ECO:0000313" key="2">
    <source>
        <dbReference type="Proteomes" id="UP001337655"/>
    </source>
</evidence>
<keyword evidence="2" id="KW-1185">Reference proteome</keyword>
<protein>
    <recommendedName>
        <fullName evidence="3">F-box domain-containing protein</fullName>
    </recommendedName>
</protein>
<sequence>MKTSRCRLLELPAEIRESIFEFALLSEKALVSFCLDEYQHSDYQEATQPPLTRVNRQVRRESLPVFYRCNDIILHTDGVKGDATRSWLRCIEHHIPKLHYLSIWVRYCALWGSSTMYSGAICLSLRKVKPDDKWEVDDHCEWVTVTRVPKDIARDGESLVESLRAMLEEDGGHLQEAEVFAEKLKTLREMYVQSKQAPRGR</sequence>
<organism evidence="1 2">
    <name type="scientific">Saxophila tyrrhenica</name>
    <dbReference type="NCBI Taxonomy" id="1690608"/>
    <lineage>
        <taxon>Eukaryota</taxon>
        <taxon>Fungi</taxon>
        <taxon>Dikarya</taxon>
        <taxon>Ascomycota</taxon>
        <taxon>Pezizomycotina</taxon>
        <taxon>Dothideomycetes</taxon>
        <taxon>Dothideomycetidae</taxon>
        <taxon>Mycosphaerellales</taxon>
        <taxon>Extremaceae</taxon>
        <taxon>Saxophila</taxon>
    </lineage>
</organism>
<dbReference type="PANTHER" id="PTHR42085:SF1">
    <property type="entry name" value="F-BOX DOMAIN-CONTAINING PROTEIN"/>
    <property type="match status" value="1"/>
</dbReference>
<comment type="caution">
    <text evidence="1">The sequence shown here is derived from an EMBL/GenBank/DDBJ whole genome shotgun (WGS) entry which is preliminary data.</text>
</comment>
<proteinExistence type="predicted"/>
<name>A0AAV9PAT7_9PEZI</name>
<evidence type="ECO:0008006" key="3">
    <source>
        <dbReference type="Google" id="ProtNLM"/>
    </source>
</evidence>
<dbReference type="RefSeq" id="XP_064659619.1">
    <property type="nucleotide sequence ID" value="XM_064802258.1"/>
</dbReference>
<evidence type="ECO:0000313" key="1">
    <source>
        <dbReference type="EMBL" id="KAK5170421.1"/>
    </source>
</evidence>
<reference evidence="1 2" key="1">
    <citation type="submission" date="2023-08" db="EMBL/GenBank/DDBJ databases">
        <title>Black Yeasts Isolated from many extreme environments.</title>
        <authorList>
            <person name="Coleine C."/>
            <person name="Stajich J.E."/>
            <person name="Selbmann L."/>
        </authorList>
    </citation>
    <scope>NUCLEOTIDE SEQUENCE [LARGE SCALE GENOMIC DNA]</scope>
    <source>
        <strain evidence="1 2">CCFEE 5935</strain>
    </source>
</reference>
<dbReference type="GeneID" id="89926353"/>
<dbReference type="AlphaFoldDB" id="A0AAV9PAT7"/>
<gene>
    <name evidence="1" type="ORF">LTR77_005009</name>
</gene>
<accession>A0AAV9PAT7</accession>
<dbReference type="PANTHER" id="PTHR42085">
    <property type="entry name" value="F-BOX DOMAIN-CONTAINING PROTEIN"/>
    <property type="match status" value="1"/>
</dbReference>
<dbReference type="InterPro" id="IPR038883">
    <property type="entry name" value="AN11006-like"/>
</dbReference>